<dbReference type="KEGG" id="gtl:EP073_06565"/>
<dbReference type="EMBL" id="CP035108">
    <property type="protein sequence ID" value="QAR33078.1"/>
    <property type="molecule type" value="Genomic_DNA"/>
</dbReference>
<dbReference type="GO" id="GO:0035312">
    <property type="term" value="F:5'-3' DNA exonuclease activity"/>
    <property type="evidence" value="ECO:0007669"/>
    <property type="project" value="TreeGrafter"/>
</dbReference>
<evidence type="ECO:0000313" key="2">
    <source>
        <dbReference type="Proteomes" id="UP000287502"/>
    </source>
</evidence>
<keyword evidence="2" id="KW-1185">Reference proteome</keyword>
<dbReference type="AlphaFoldDB" id="A0A3R5UYR1"/>
<evidence type="ECO:0000313" key="1">
    <source>
        <dbReference type="EMBL" id="QAR33078.1"/>
    </source>
</evidence>
<dbReference type="GO" id="GO:0004534">
    <property type="term" value="F:5'-3' RNA exonuclease activity"/>
    <property type="evidence" value="ECO:0007669"/>
    <property type="project" value="TreeGrafter"/>
</dbReference>
<dbReference type="InterPro" id="IPR052018">
    <property type="entry name" value="PHP_domain"/>
</dbReference>
<dbReference type="PANTHER" id="PTHR42924:SF3">
    <property type="entry name" value="POLYMERASE_HISTIDINOL PHOSPHATASE N-TERMINAL DOMAIN-CONTAINING PROTEIN"/>
    <property type="match status" value="1"/>
</dbReference>
<accession>A0A3R5UYR1</accession>
<name>A0A3R5UYR1_9BACT</name>
<dbReference type="Gene3D" id="1.10.150.650">
    <property type="match status" value="1"/>
</dbReference>
<proteinExistence type="predicted"/>
<dbReference type="InterPro" id="IPR016195">
    <property type="entry name" value="Pol/histidinol_Pase-like"/>
</dbReference>
<protein>
    <submittedName>
        <fullName evidence="1">Phosphatase</fullName>
    </submittedName>
</protein>
<dbReference type="PANTHER" id="PTHR42924">
    <property type="entry name" value="EXONUCLEASE"/>
    <property type="match status" value="1"/>
</dbReference>
<dbReference type="Proteomes" id="UP000287502">
    <property type="component" value="Chromosome"/>
</dbReference>
<dbReference type="RefSeq" id="WP_128466364.1">
    <property type="nucleotide sequence ID" value="NZ_CP035108.1"/>
</dbReference>
<dbReference type="SUPFAM" id="SSF89550">
    <property type="entry name" value="PHP domain-like"/>
    <property type="match status" value="1"/>
</dbReference>
<gene>
    <name evidence="1" type="ORF">EP073_06565</name>
</gene>
<organism evidence="1 2">
    <name type="scientific">Geovibrio thiophilus</name>
    <dbReference type="NCBI Taxonomy" id="139438"/>
    <lineage>
        <taxon>Bacteria</taxon>
        <taxon>Pseudomonadati</taxon>
        <taxon>Deferribacterota</taxon>
        <taxon>Deferribacteres</taxon>
        <taxon>Deferribacterales</taxon>
        <taxon>Geovibrionaceae</taxon>
        <taxon>Geovibrio</taxon>
    </lineage>
</organism>
<dbReference type="Gene3D" id="3.20.20.140">
    <property type="entry name" value="Metal-dependent hydrolases"/>
    <property type="match status" value="1"/>
</dbReference>
<sequence length="351" mass="39512">MSSRTGRTDLRTIHQIHHASSFFNPKEGVAPCGAKPLSKRRERVSSRTGRTDLRTIHQFDLHIHSNHSSDGILSPTDIYTVLRSRDYSLFSITDHNTVSSVREILSFRNGDGSVVYIPAVELSTYHDDTEIHLIPYGIDPDDADLTYLLEEFAANRLNQARLRTDKLKSIGFRVDFDRVIEAADGKTPSGVTFLKVLAEYDDNLAELQPYLNGEKSGSPYTNFYFDYFFRGGRAYVDVSLLDYRRTVAALAHKSVLVVAHPGLYPQNKTRELFIDGVEGIEVYSSYHNECQRAEYLSFAAEKGLLVTAGSDFHGERIKPSIHMGGHGCEDLSVPTRLLEKLAEKNCSVYRI</sequence>
<dbReference type="OrthoDB" id="9804333at2"/>
<reference evidence="1 2" key="1">
    <citation type="submission" date="2019-01" db="EMBL/GenBank/DDBJ databases">
        <title>Geovibrio thiophilus DSM 11263, complete genome.</title>
        <authorList>
            <person name="Spring S."/>
            <person name="Bunk B."/>
            <person name="Sproer C."/>
        </authorList>
    </citation>
    <scope>NUCLEOTIDE SEQUENCE [LARGE SCALE GENOMIC DNA]</scope>
    <source>
        <strain evidence="1 2">DSM 11263</strain>
    </source>
</reference>